<feature type="chain" id="PRO_5032572302" description="DUF3313 family protein" evidence="1">
    <location>
        <begin position="20"/>
        <end position="194"/>
    </location>
</feature>
<dbReference type="Proteomes" id="UP000484875">
    <property type="component" value="Unassembled WGS sequence"/>
</dbReference>
<evidence type="ECO:0000313" key="2">
    <source>
        <dbReference type="EMBL" id="MYN18472.1"/>
    </source>
</evidence>
<evidence type="ECO:0008006" key="4">
    <source>
        <dbReference type="Google" id="ProtNLM"/>
    </source>
</evidence>
<dbReference type="EMBL" id="WWCV01000030">
    <property type="protein sequence ID" value="MYN18472.1"/>
    <property type="molecule type" value="Genomic_DNA"/>
</dbReference>
<dbReference type="PROSITE" id="PS51257">
    <property type="entry name" value="PROKAR_LIPOPROTEIN"/>
    <property type="match status" value="1"/>
</dbReference>
<keyword evidence="3" id="KW-1185">Reference proteome</keyword>
<sequence>MNKNFRNAMLMAAMGGALLTTGCATRIKASSAQNPPPKEAFATYGRIEIKPVVFKAGYVGDASGLAKIDENFRADLAESLARWNQRPANGRTLVIEPVIDELSFKHGAKRVLLGPLAGSSGVLMHVAIHDASGAVVANPEFFQRADAMGAGFTFGAHDNLMLTRVGKLAAGYVMANYDTPVGGPTGADDKAVAR</sequence>
<evidence type="ECO:0000313" key="3">
    <source>
        <dbReference type="Proteomes" id="UP000484875"/>
    </source>
</evidence>
<evidence type="ECO:0000256" key="1">
    <source>
        <dbReference type="SAM" id="SignalP"/>
    </source>
</evidence>
<feature type="signal peptide" evidence="1">
    <location>
        <begin position="1"/>
        <end position="19"/>
    </location>
</feature>
<dbReference type="RefSeq" id="WP_161091018.1">
    <property type="nucleotide sequence ID" value="NZ_WWCV01000030.1"/>
</dbReference>
<organism evidence="2 3">
    <name type="scientific">Duganella vulcania</name>
    <dbReference type="NCBI Taxonomy" id="2692166"/>
    <lineage>
        <taxon>Bacteria</taxon>
        <taxon>Pseudomonadati</taxon>
        <taxon>Pseudomonadota</taxon>
        <taxon>Betaproteobacteria</taxon>
        <taxon>Burkholderiales</taxon>
        <taxon>Oxalobacteraceae</taxon>
        <taxon>Telluria group</taxon>
        <taxon>Duganella</taxon>
    </lineage>
</organism>
<keyword evidence="1" id="KW-0732">Signal</keyword>
<protein>
    <recommendedName>
        <fullName evidence="4">DUF3313 family protein</fullName>
    </recommendedName>
</protein>
<dbReference type="AlphaFoldDB" id="A0A845HGQ7"/>
<comment type="caution">
    <text evidence="2">The sequence shown here is derived from an EMBL/GenBank/DDBJ whole genome shotgun (WGS) entry which is preliminary data.</text>
</comment>
<accession>A0A845HGQ7</accession>
<name>A0A845HGQ7_9BURK</name>
<reference evidence="2 3" key="1">
    <citation type="submission" date="2019-12" db="EMBL/GenBank/DDBJ databases">
        <title>Novel species isolated from a subtropical stream in China.</title>
        <authorList>
            <person name="Lu H."/>
        </authorList>
    </citation>
    <scope>NUCLEOTIDE SEQUENCE [LARGE SCALE GENOMIC DNA]</scope>
    <source>
        <strain evidence="2 3">FT107W</strain>
    </source>
</reference>
<proteinExistence type="predicted"/>
<gene>
    <name evidence="2" type="ORF">GTP81_17105</name>
</gene>